<dbReference type="PANTHER" id="PTHR43545:SF4">
    <property type="entry name" value="IRON-SULFUR PROTEIN"/>
    <property type="match status" value="1"/>
</dbReference>
<evidence type="ECO:0000256" key="3">
    <source>
        <dbReference type="ARBA" id="ARBA00022723"/>
    </source>
</evidence>
<keyword evidence="6 7" id="KW-0411">Iron-sulfur</keyword>
<keyword evidence="4" id="KW-0677">Repeat</keyword>
<reference evidence="9" key="2">
    <citation type="submission" date="2020-01" db="EMBL/GenBank/DDBJ databases">
        <authorList>
            <person name="Campanaro S."/>
        </authorList>
    </citation>
    <scope>NUCLEOTIDE SEQUENCE</scope>
    <source>
        <strain evidence="9">AS06rmzACSIP_7</strain>
    </source>
</reference>
<feature type="binding site" evidence="7">
    <location>
        <position position="18"/>
    </location>
    <ligand>
        <name>[4Fe-4S] cluster</name>
        <dbReference type="ChEBI" id="CHEBI:49883"/>
        <label>1</label>
    </ligand>
</feature>
<evidence type="ECO:0000256" key="5">
    <source>
        <dbReference type="ARBA" id="ARBA00023004"/>
    </source>
</evidence>
<dbReference type="SUPFAM" id="SSF54862">
    <property type="entry name" value="4Fe-4S ferredoxins"/>
    <property type="match status" value="1"/>
</dbReference>
<dbReference type="AlphaFoldDB" id="A0A971M584"/>
<feature type="binding site" evidence="7">
    <location>
        <position position="12"/>
    </location>
    <ligand>
        <name>[4Fe-4S] cluster</name>
        <dbReference type="ChEBI" id="CHEBI:49883"/>
        <label>1</label>
    </ligand>
</feature>
<evidence type="ECO:0000259" key="8">
    <source>
        <dbReference type="PROSITE" id="PS51379"/>
    </source>
</evidence>
<feature type="binding site" evidence="7">
    <location>
        <position position="115"/>
    </location>
    <ligand>
        <name>[4Fe-4S] cluster</name>
        <dbReference type="ChEBI" id="CHEBI:49883"/>
        <label>3</label>
    </ligand>
</feature>
<keyword evidence="2 7" id="KW-0004">4Fe-4S</keyword>
<dbReference type="PROSITE" id="PS00198">
    <property type="entry name" value="4FE4S_FER_1"/>
    <property type="match status" value="1"/>
</dbReference>
<accession>A0A971M584</accession>
<dbReference type="InterPro" id="IPR017896">
    <property type="entry name" value="4Fe4S_Fe-S-bd"/>
</dbReference>
<evidence type="ECO:0000256" key="4">
    <source>
        <dbReference type="ARBA" id="ARBA00022737"/>
    </source>
</evidence>
<organism evidence="9 10">
    <name type="scientific">Syntrophorhabdus aromaticivorans</name>
    <dbReference type="NCBI Taxonomy" id="328301"/>
    <lineage>
        <taxon>Bacteria</taxon>
        <taxon>Pseudomonadati</taxon>
        <taxon>Thermodesulfobacteriota</taxon>
        <taxon>Syntrophorhabdia</taxon>
        <taxon>Syntrophorhabdales</taxon>
        <taxon>Syntrophorhabdaceae</taxon>
        <taxon>Syntrophorhabdus</taxon>
    </lineage>
</organism>
<dbReference type="Proteomes" id="UP000777265">
    <property type="component" value="Unassembled WGS sequence"/>
</dbReference>
<feature type="binding site" evidence="7">
    <location>
        <position position="85"/>
    </location>
    <ligand>
        <name>[4Fe-4S] cluster</name>
        <dbReference type="ChEBI" id="CHEBI:49883"/>
        <label>4</label>
    </ligand>
</feature>
<dbReference type="GO" id="GO:0030313">
    <property type="term" value="C:cell envelope"/>
    <property type="evidence" value="ECO:0007669"/>
    <property type="project" value="UniProtKB-SubCell"/>
</dbReference>
<feature type="binding site" evidence="7">
    <location>
        <position position="76"/>
    </location>
    <ligand>
        <name>[4Fe-4S] cluster</name>
        <dbReference type="ChEBI" id="CHEBI:49883"/>
        <label>3</label>
    </ligand>
</feature>
<dbReference type="GO" id="GO:0045333">
    <property type="term" value="P:cellular respiration"/>
    <property type="evidence" value="ECO:0007669"/>
    <property type="project" value="InterPro"/>
</dbReference>
<feature type="binding site" evidence="7">
    <location>
        <position position="137"/>
    </location>
    <ligand>
        <name>[4Fe-4S] cluster</name>
        <dbReference type="ChEBI" id="CHEBI:49883"/>
        <label>2</label>
    </ligand>
</feature>
<dbReference type="InterPro" id="IPR051555">
    <property type="entry name" value="FDH_Electron_Transfer_Unit"/>
</dbReference>
<name>A0A971M584_9BACT</name>
<evidence type="ECO:0000256" key="6">
    <source>
        <dbReference type="ARBA" id="ARBA00023014"/>
    </source>
</evidence>
<dbReference type="GO" id="GO:0015944">
    <property type="term" value="P:formate oxidation"/>
    <property type="evidence" value="ECO:0007669"/>
    <property type="project" value="InterPro"/>
</dbReference>
<dbReference type="Pfam" id="PF13247">
    <property type="entry name" value="Fer4_11"/>
    <property type="match status" value="1"/>
</dbReference>
<feature type="domain" description="4Fe-4S ferredoxin-type" evidence="8">
    <location>
        <begin position="96"/>
        <end position="125"/>
    </location>
</feature>
<feature type="domain" description="4Fe-4S ferredoxin-type" evidence="8">
    <location>
        <begin position="3"/>
        <end position="33"/>
    </location>
</feature>
<comment type="subcellular location">
    <subcellularLocation>
        <location evidence="1">Cell envelope</location>
    </subcellularLocation>
</comment>
<evidence type="ECO:0000256" key="2">
    <source>
        <dbReference type="ARBA" id="ARBA00022485"/>
    </source>
</evidence>
<proteinExistence type="predicted"/>
<feature type="binding site" evidence="7">
    <location>
        <position position="108"/>
    </location>
    <ligand>
        <name>[4Fe-4S] cluster</name>
        <dbReference type="ChEBI" id="CHEBI:49883"/>
        <label>4</label>
    </ligand>
</feature>
<feature type="binding site" evidence="7">
    <location>
        <position position="153"/>
    </location>
    <ligand>
        <name>[4Fe-4S] cluster</name>
        <dbReference type="ChEBI" id="CHEBI:49883"/>
        <label>1</label>
    </ligand>
</feature>
<reference evidence="9" key="1">
    <citation type="journal article" date="2020" name="Biotechnol. Biofuels">
        <title>New insights from the biogas microbiome by comprehensive genome-resolved metagenomics of nearly 1600 species originating from multiple anaerobic digesters.</title>
        <authorList>
            <person name="Campanaro S."/>
            <person name="Treu L."/>
            <person name="Rodriguez-R L.M."/>
            <person name="Kovalovszki A."/>
            <person name="Ziels R.M."/>
            <person name="Maus I."/>
            <person name="Zhu X."/>
            <person name="Kougias P.G."/>
            <person name="Basile A."/>
            <person name="Luo G."/>
            <person name="Schluter A."/>
            <person name="Konstantinidis K.T."/>
            <person name="Angelidaki I."/>
        </authorList>
    </citation>
    <scope>NUCLEOTIDE SEQUENCE</scope>
    <source>
        <strain evidence="9">AS06rmzACSIP_7</strain>
    </source>
</reference>
<dbReference type="GO" id="GO:0046872">
    <property type="term" value="F:metal ion binding"/>
    <property type="evidence" value="ECO:0007669"/>
    <property type="project" value="UniProtKB-KW"/>
</dbReference>
<feature type="binding site" evidence="7">
    <location>
        <position position="111"/>
    </location>
    <ligand>
        <name>[4Fe-4S] cluster</name>
        <dbReference type="ChEBI" id="CHEBI:49883"/>
        <label>4</label>
    </ligand>
</feature>
<feature type="binding site" evidence="7">
    <location>
        <position position="134"/>
    </location>
    <ligand>
        <name>[4Fe-4S] cluster</name>
        <dbReference type="ChEBI" id="CHEBI:49883"/>
        <label>2</label>
    </ligand>
</feature>
<evidence type="ECO:0000313" key="9">
    <source>
        <dbReference type="EMBL" id="NLW35331.1"/>
    </source>
</evidence>
<feature type="binding site" evidence="7">
    <location>
        <position position="15"/>
    </location>
    <ligand>
        <name>[4Fe-4S] cluster</name>
        <dbReference type="ChEBI" id="CHEBI:49883"/>
        <label>1</label>
    </ligand>
</feature>
<dbReference type="PIRSF" id="PIRSF036298">
    <property type="entry name" value="FDH_4Fe4S"/>
    <property type="match status" value="1"/>
</dbReference>
<comment type="caution">
    <text evidence="9">The sequence shown here is derived from an EMBL/GenBank/DDBJ whole genome shotgun (WGS) entry which is preliminary data.</text>
</comment>
<dbReference type="EMBL" id="JAAYEE010000126">
    <property type="protein sequence ID" value="NLW35331.1"/>
    <property type="molecule type" value="Genomic_DNA"/>
</dbReference>
<evidence type="ECO:0000313" key="10">
    <source>
        <dbReference type="Proteomes" id="UP000777265"/>
    </source>
</evidence>
<feature type="binding site" evidence="7">
    <location>
        <position position="81"/>
    </location>
    <ligand>
        <name>[4Fe-4S] cluster</name>
        <dbReference type="ChEBI" id="CHEBI:49883"/>
        <label>3</label>
    </ligand>
</feature>
<evidence type="ECO:0000256" key="7">
    <source>
        <dbReference type="PIRSR" id="PIRSR036298-50"/>
    </source>
</evidence>
<dbReference type="PROSITE" id="PS51379">
    <property type="entry name" value="4FE4S_FER_2"/>
    <property type="match status" value="2"/>
</dbReference>
<feature type="binding site" evidence="7">
    <location>
        <position position="22"/>
    </location>
    <ligand>
        <name>[4Fe-4S] cluster</name>
        <dbReference type="ChEBI" id="CHEBI:49883"/>
        <label>2</label>
    </ligand>
</feature>
<feature type="binding site" evidence="7">
    <location>
        <position position="73"/>
    </location>
    <ligand>
        <name>[4Fe-4S] cluster</name>
        <dbReference type="ChEBI" id="CHEBI:49883"/>
        <label>3</label>
    </ligand>
</feature>
<keyword evidence="3 7" id="KW-0479">Metal-binding</keyword>
<protein>
    <submittedName>
        <fullName evidence="9">4Fe-4S dicluster domain-containing protein</fullName>
    </submittedName>
</protein>
<evidence type="ECO:0000256" key="1">
    <source>
        <dbReference type="ARBA" id="ARBA00004196"/>
    </source>
</evidence>
<dbReference type="GO" id="GO:0051539">
    <property type="term" value="F:4 iron, 4 sulfur cluster binding"/>
    <property type="evidence" value="ECO:0007669"/>
    <property type="project" value="UniProtKB-KW"/>
</dbReference>
<sequence length="265" mass="29075">MSKAILVDVTKCYGCGACTVACKLWNGKKYDDAKKPTVGENAQLADINWTVVSKHRVADASGKTVWRFAKKQCLHCKEPACASSCLVGALRKTEGGPVVYYPDLCVGCRYCMIACPFGIPKYEWDKSFPEVSKCQMCSGRLAKNEAPACVSVCPNSAMKFGDSEQILKDARAAIASDKRYVKHIYGEKEAGGTAWMYISDQPFDKLGFKATVKNRPLPEYTWKIINKIPAALVVWSGILTGVYMITKRRDAVKSSKNSEGKGGKP</sequence>
<dbReference type="Gene3D" id="3.30.70.20">
    <property type="match status" value="2"/>
</dbReference>
<dbReference type="CDD" id="cd10561">
    <property type="entry name" value="HybA_like"/>
    <property type="match status" value="1"/>
</dbReference>
<dbReference type="InterPro" id="IPR014603">
    <property type="entry name" value="Formate_DH_Fe-S_su"/>
</dbReference>
<comment type="cofactor">
    <cofactor evidence="7">
        <name>[4Fe-4S] cluster</name>
        <dbReference type="ChEBI" id="CHEBI:49883"/>
    </cofactor>
    <text evidence="7">Binds 4 [4Fe-4S] clusters per subunit.</text>
</comment>
<dbReference type="PANTHER" id="PTHR43545">
    <property type="entry name" value="FORMATE DEHYDROGENASE, NITRATE-INDUCIBLE, IRON-SULFUR SUBUNIT"/>
    <property type="match status" value="1"/>
</dbReference>
<feature type="binding site" evidence="7">
    <location>
        <position position="149"/>
    </location>
    <ligand>
        <name>[4Fe-4S] cluster</name>
        <dbReference type="ChEBI" id="CHEBI:49883"/>
        <label>2</label>
    </ligand>
</feature>
<feature type="binding site" evidence="7">
    <location>
        <position position="105"/>
    </location>
    <ligand>
        <name>[4Fe-4S] cluster</name>
        <dbReference type="ChEBI" id="CHEBI:49883"/>
        <label>4</label>
    </ligand>
</feature>
<dbReference type="InterPro" id="IPR017900">
    <property type="entry name" value="4Fe4S_Fe_S_CS"/>
</dbReference>
<gene>
    <name evidence="9" type="ORF">GXY80_07605</name>
</gene>
<keyword evidence="5 7" id="KW-0408">Iron</keyword>